<evidence type="ECO:0000256" key="1">
    <source>
        <dbReference type="ARBA" id="ARBA00022679"/>
    </source>
</evidence>
<dbReference type="PANTHER" id="PTHR43584:SF8">
    <property type="entry name" value="N-ACETYLMURAMATE ALPHA-1-PHOSPHATE URIDYLYLTRANSFERASE"/>
    <property type="match status" value="1"/>
</dbReference>
<evidence type="ECO:0000259" key="3">
    <source>
        <dbReference type="Pfam" id="PF00483"/>
    </source>
</evidence>
<name>A0A9P1L507_PARSO</name>
<dbReference type="CDD" id="cd02523">
    <property type="entry name" value="PC_cytidylyltransferase"/>
    <property type="match status" value="1"/>
</dbReference>
<dbReference type="InterPro" id="IPR029044">
    <property type="entry name" value="Nucleotide-diphossugar_trans"/>
</dbReference>
<evidence type="ECO:0000313" key="5">
    <source>
        <dbReference type="Proteomes" id="UP000049685"/>
    </source>
</evidence>
<dbReference type="SUPFAM" id="SSF53448">
    <property type="entry name" value="Nucleotide-diphospho-sugar transferases"/>
    <property type="match status" value="1"/>
</dbReference>
<dbReference type="InterPro" id="IPR005835">
    <property type="entry name" value="NTP_transferase_dom"/>
</dbReference>
<accession>A0A9P1L507</accession>
<reference evidence="5" key="1">
    <citation type="submission" date="2015-01" db="EMBL/GenBank/DDBJ databases">
        <authorList>
            <person name="Aslett A.Martin."/>
            <person name="De Silva Nishadi"/>
        </authorList>
    </citation>
    <scope>NUCLEOTIDE SEQUENCE [LARGE SCALE GENOMIC DNA]</scope>
    <source>
        <strain evidence="5">UMC4404</strain>
    </source>
</reference>
<dbReference type="Gene3D" id="3.90.550.10">
    <property type="entry name" value="Spore Coat Polysaccharide Biosynthesis Protein SpsA, Chain A"/>
    <property type="match status" value="1"/>
</dbReference>
<dbReference type="EMBL" id="CDNY01000003">
    <property type="protein sequence ID" value="CEO33552.1"/>
    <property type="molecule type" value="Genomic_DNA"/>
</dbReference>
<gene>
    <name evidence="4" type="ORF">UMC4404_15321</name>
</gene>
<keyword evidence="1 4" id="KW-0808">Transferase</keyword>
<feature type="domain" description="Nucleotidyl transferase" evidence="3">
    <location>
        <begin position="2"/>
        <end position="124"/>
    </location>
</feature>
<protein>
    <submittedName>
        <fullName evidence="4">Nucleotidyl transferase</fullName>
    </submittedName>
</protein>
<evidence type="ECO:0000256" key="2">
    <source>
        <dbReference type="ARBA" id="ARBA00022695"/>
    </source>
</evidence>
<dbReference type="GO" id="GO:0016779">
    <property type="term" value="F:nucleotidyltransferase activity"/>
    <property type="evidence" value="ECO:0007669"/>
    <property type="project" value="UniProtKB-KW"/>
</dbReference>
<evidence type="ECO:0000313" key="4">
    <source>
        <dbReference type="EMBL" id="CEO33552.1"/>
    </source>
</evidence>
<dbReference type="Pfam" id="PF00483">
    <property type="entry name" value="NTP_transferase"/>
    <property type="match status" value="1"/>
</dbReference>
<dbReference type="Proteomes" id="UP000049685">
    <property type="component" value="Unassembled WGS sequence"/>
</dbReference>
<sequence length="241" mass="27629">MKVIILAAGIGSRLKPLTANVPKSLLMIDNNISVLERTLTIINKNCEAEVVVVTGYCKDQINKCISKFNNVKSVHNPFYKITNSISSLWFAKEYMDDDVIILNADVILEERLFKYLVNIQSDASVLYDSSIGHEADYKVYESNGKVVVMSKDIDRFSGEYVGVTKLKRKESIKVMKKIEKMIDNELFNEWYETALVDMIFNDNLKLDAIDVCDYSWTEIDNVQDLIKAKEILNDEKNIFQN</sequence>
<dbReference type="InterPro" id="IPR050065">
    <property type="entry name" value="GlmU-like"/>
</dbReference>
<keyword evidence="2" id="KW-0548">Nucleotidyltransferase</keyword>
<organism evidence="4 5">
    <name type="scientific">Paraclostridium sordellii</name>
    <name type="common">Clostridium sordellii</name>
    <dbReference type="NCBI Taxonomy" id="1505"/>
    <lineage>
        <taxon>Bacteria</taxon>
        <taxon>Bacillati</taxon>
        <taxon>Bacillota</taxon>
        <taxon>Clostridia</taxon>
        <taxon>Peptostreptococcales</taxon>
        <taxon>Peptostreptococcaceae</taxon>
        <taxon>Paraclostridium</taxon>
    </lineage>
</organism>
<proteinExistence type="predicted"/>
<comment type="caution">
    <text evidence="4">The sequence shown here is derived from an EMBL/GenBank/DDBJ whole genome shotgun (WGS) entry which is preliminary data.</text>
</comment>
<dbReference type="RefSeq" id="WP_057555617.1">
    <property type="nucleotide sequence ID" value="NZ_CDNM01000025.1"/>
</dbReference>
<dbReference type="PANTHER" id="PTHR43584">
    <property type="entry name" value="NUCLEOTIDYL TRANSFERASE"/>
    <property type="match status" value="1"/>
</dbReference>
<dbReference type="AlphaFoldDB" id="A0A9P1L507"/>